<evidence type="ECO:0000313" key="1">
    <source>
        <dbReference type="EMBL" id="ASY66177.1"/>
    </source>
</evidence>
<keyword evidence="2" id="KW-1185">Reference proteome</keyword>
<dbReference type="KEGG" id="esj:SJ05684_b51950"/>
<name>A0A249PKA7_9HYPH</name>
<reference evidence="1 2" key="1">
    <citation type="submission" date="2017-08" db="EMBL/GenBank/DDBJ databases">
        <title>Multipartite genome sequences of Sinorhizobium species nodulating soybeans.</title>
        <authorList>
            <person name="Tian C.F."/>
        </authorList>
    </citation>
    <scope>NUCLEOTIDE SEQUENCE [LARGE SCALE GENOMIC DNA]</scope>
    <source>
        <strain evidence="1 2">CCBAU 05684</strain>
        <plasmid evidence="2">psj05684b</plasmid>
    </source>
</reference>
<sequence length="43" mass="4993">MQQFRHVGFKYVLLYGHFDFTHRVADLLKSRLKLRGATSIQGG</sequence>
<gene>
    <name evidence="1" type="ORF">SJ05684_b51950</name>
</gene>
<protein>
    <submittedName>
        <fullName evidence="1">Uncharacterized protein</fullName>
    </submittedName>
</protein>
<accession>A0A249PKA7</accession>
<proteinExistence type="predicted"/>
<dbReference type="EMBL" id="CP023068">
    <property type="protein sequence ID" value="ASY66177.1"/>
    <property type="molecule type" value="Genomic_DNA"/>
</dbReference>
<organism evidence="1 2">
    <name type="scientific">Sinorhizobium sojae CCBAU 05684</name>
    <dbReference type="NCBI Taxonomy" id="716928"/>
    <lineage>
        <taxon>Bacteria</taxon>
        <taxon>Pseudomonadati</taxon>
        <taxon>Pseudomonadota</taxon>
        <taxon>Alphaproteobacteria</taxon>
        <taxon>Hyphomicrobiales</taxon>
        <taxon>Rhizobiaceae</taxon>
        <taxon>Sinorhizobium/Ensifer group</taxon>
        <taxon>Sinorhizobium</taxon>
    </lineage>
</organism>
<dbReference type="AlphaFoldDB" id="A0A249PKA7"/>
<geneLocation type="plasmid" evidence="2">
    <name>psj05684b</name>
</geneLocation>
<keyword evidence="1" id="KW-0614">Plasmid</keyword>
<evidence type="ECO:0000313" key="2">
    <source>
        <dbReference type="Proteomes" id="UP000217211"/>
    </source>
</evidence>
<dbReference type="Proteomes" id="UP000217211">
    <property type="component" value="Plasmid pSJ05684b"/>
</dbReference>